<dbReference type="PANTHER" id="PTHR16089:SF28">
    <property type="entry name" value="REST COREPRESSOR"/>
    <property type="match status" value="1"/>
</dbReference>
<dbReference type="InterPro" id="IPR051066">
    <property type="entry name" value="Trans_reg/Corepressor"/>
</dbReference>
<dbReference type="STRING" id="6248.A0A0K0EKZ2"/>
<dbReference type="GO" id="GO:0003714">
    <property type="term" value="F:transcription corepressor activity"/>
    <property type="evidence" value="ECO:0007669"/>
    <property type="project" value="TreeGrafter"/>
</dbReference>
<sequence>MSYTLEASSSKEKSNEGPSQRIRRSKRLGDSKNSSNDLEDPNFDTFRDRDGEKIHIGPLFQADIPEMLKEGEEDTMYDKFKNMEVLWDPKKLDIESLTPYDKIKLDGFLEAAEAYGINYTDSLQILGQHNYDPIESCRYIESFEPYHYIKPFTKDEIVVYNSMLRLSKEKRFKFVASRIGRPLNEVVAYHYSMRKRSCRMCILDTKVCTCFTIKKCYGDNIVKNRRDCINCYRKLYLDEEECPVKVNEIQLIKLCKPCEVYTRYTGTWRKPILEYTPPTQEIDMEEKIEITEADNSSTTIYDDEENICFYKMKSNNFMSRNRRPIFPDDHMTAIIHEITNYGSDKEAILYELKKKHNITEYTKEDIEYFITFYSLDYNIPFLIEVANTRRHVAANSSPGQK</sequence>
<name>A0A0K0EKZ2_STRER</name>
<evidence type="ECO:0000256" key="4">
    <source>
        <dbReference type="SAM" id="MobiDB-lite"/>
    </source>
</evidence>
<dbReference type="GO" id="GO:0005667">
    <property type="term" value="C:transcription regulator complex"/>
    <property type="evidence" value="ECO:0007669"/>
    <property type="project" value="TreeGrafter"/>
</dbReference>
<keyword evidence="1" id="KW-0805">Transcription regulation</keyword>
<dbReference type="AlphaFoldDB" id="A0A0K0EKZ2"/>
<keyword evidence="6" id="KW-1185">Reference proteome</keyword>
<dbReference type="SMART" id="SM01189">
    <property type="entry name" value="ELM2"/>
    <property type="match status" value="1"/>
</dbReference>
<evidence type="ECO:0000313" key="6">
    <source>
        <dbReference type="Proteomes" id="UP000035681"/>
    </source>
</evidence>
<dbReference type="Proteomes" id="UP000035681">
    <property type="component" value="Unplaced"/>
</dbReference>
<evidence type="ECO:0000259" key="5">
    <source>
        <dbReference type="PROSITE" id="PS51156"/>
    </source>
</evidence>
<keyword evidence="3" id="KW-0539">Nucleus</keyword>
<reference evidence="7" key="1">
    <citation type="submission" date="2015-08" db="UniProtKB">
        <authorList>
            <consortium name="WormBaseParasite"/>
        </authorList>
    </citation>
    <scope>IDENTIFICATION</scope>
</reference>
<evidence type="ECO:0000313" key="8">
    <source>
        <dbReference type="WBParaSite" id="TCONS_00007195.p1"/>
    </source>
</evidence>
<dbReference type="GO" id="GO:0006357">
    <property type="term" value="P:regulation of transcription by RNA polymerase II"/>
    <property type="evidence" value="ECO:0007669"/>
    <property type="project" value="TreeGrafter"/>
</dbReference>
<evidence type="ECO:0000256" key="2">
    <source>
        <dbReference type="ARBA" id="ARBA00023163"/>
    </source>
</evidence>
<dbReference type="PANTHER" id="PTHR16089">
    <property type="entry name" value="REST COREPRESSOR COREST PROTEIN-RELATED"/>
    <property type="match status" value="1"/>
</dbReference>
<dbReference type="WBParaSite" id="SSTP_0001013600.1">
    <property type="protein sequence ID" value="SSTP_0001013600.1"/>
    <property type="gene ID" value="SSTP_0001013600"/>
</dbReference>
<dbReference type="InterPro" id="IPR000949">
    <property type="entry name" value="ELM2_dom"/>
</dbReference>
<dbReference type="PROSITE" id="PS51156">
    <property type="entry name" value="ELM2"/>
    <property type="match status" value="1"/>
</dbReference>
<evidence type="ECO:0000313" key="7">
    <source>
        <dbReference type="WBParaSite" id="SSTP_0001013600.1"/>
    </source>
</evidence>
<dbReference type="WBParaSite" id="TCONS_00007195.p1">
    <property type="protein sequence ID" value="TCONS_00007195.p1"/>
    <property type="gene ID" value="XLOC_005245"/>
</dbReference>
<protein>
    <submittedName>
        <fullName evidence="7 8">ELM2 domain-containing protein</fullName>
    </submittedName>
</protein>
<accession>A0A0K0EKZ2</accession>
<feature type="domain" description="ELM2" evidence="5">
    <location>
        <begin position="52"/>
        <end position="144"/>
    </location>
</feature>
<feature type="region of interest" description="Disordered" evidence="4">
    <location>
        <begin position="1"/>
        <end position="49"/>
    </location>
</feature>
<evidence type="ECO:0000256" key="1">
    <source>
        <dbReference type="ARBA" id="ARBA00023015"/>
    </source>
</evidence>
<organism evidence="7">
    <name type="scientific">Strongyloides stercoralis</name>
    <name type="common">Threadworm</name>
    <dbReference type="NCBI Taxonomy" id="6248"/>
    <lineage>
        <taxon>Eukaryota</taxon>
        <taxon>Metazoa</taxon>
        <taxon>Ecdysozoa</taxon>
        <taxon>Nematoda</taxon>
        <taxon>Chromadorea</taxon>
        <taxon>Rhabditida</taxon>
        <taxon>Tylenchina</taxon>
        <taxon>Panagrolaimomorpha</taxon>
        <taxon>Strongyloidoidea</taxon>
        <taxon>Strongyloididae</taxon>
        <taxon>Strongyloides</taxon>
    </lineage>
</organism>
<proteinExistence type="predicted"/>
<keyword evidence="2" id="KW-0804">Transcription</keyword>
<evidence type="ECO:0000256" key="3">
    <source>
        <dbReference type="ARBA" id="ARBA00023242"/>
    </source>
</evidence>
<dbReference type="GO" id="GO:0000118">
    <property type="term" value="C:histone deacetylase complex"/>
    <property type="evidence" value="ECO:0007669"/>
    <property type="project" value="TreeGrafter"/>
</dbReference>
<dbReference type="Pfam" id="PF01448">
    <property type="entry name" value="ELM2"/>
    <property type="match status" value="1"/>
</dbReference>